<reference evidence="3" key="2">
    <citation type="submission" date="2021-04" db="EMBL/GenBank/DDBJ databases">
        <authorList>
            <person name="Gilroy R."/>
        </authorList>
    </citation>
    <scope>NUCLEOTIDE SEQUENCE</scope>
    <source>
        <strain evidence="3">ChiSxjej5B17-1746</strain>
    </source>
</reference>
<evidence type="ECO:0000313" key="3">
    <source>
        <dbReference type="EMBL" id="HIW79253.1"/>
    </source>
</evidence>
<dbReference type="AlphaFoldDB" id="A0A9D1R2H8"/>
<evidence type="ECO:0000256" key="2">
    <source>
        <dbReference type="SAM" id="SignalP"/>
    </source>
</evidence>
<proteinExistence type="predicted"/>
<dbReference type="Proteomes" id="UP000824264">
    <property type="component" value="Unassembled WGS sequence"/>
</dbReference>
<evidence type="ECO:0000313" key="4">
    <source>
        <dbReference type="Proteomes" id="UP000824264"/>
    </source>
</evidence>
<name>A0A9D1R2H8_9BACT</name>
<keyword evidence="2" id="KW-0732">Signal</keyword>
<comment type="caution">
    <text evidence="3">The sequence shown here is derived from an EMBL/GenBank/DDBJ whole genome shotgun (WGS) entry which is preliminary data.</text>
</comment>
<dbReference type="EMBL" id="DXGI01000340">
    <property type="protein sequence ID" value="HIW79253.1"/>
    <property type="molecule type" value="Genomic_DNA"/>
</dbReference>
<evidence type="ECO:0000256" key="1">
    <source>
        <dbReference type="SAM" id="MobiDB-lite"/>
    </source>
</evidence>
<gene>
    <name evidence="3" type="ORF">H9874_08935</name>
</gene>
<feature type="signal peptide" evidence="2">
    <location>
        <begin position="1"/>
        <end position="20"/>
    </location>
</feature>
<feature type="region of interest" description="Disordered" evidence="1">
    <location>
        <begin position="169"/>
        <end position="192"/>
    </location>
</feature>
<feature type="chain" id="PRO_5039468060" description="Lipoprotein" evidence="2">
    <location>
        <begin position="21"/>
        <end position="192"/>
    </location>
</feature>
<reference evidence="3" key="1">
    <citation type="journal article" date="2021" name="PeerJ">
        <title>Extensive microbial diversity within the chicken gut microbiome revealed by metagenomics and culture.</title>
        <authorList>
            <person name="Gilroy R."/>
            <person name="Ravi A."/>
            <person name="Getino M."/>
            <person name="Pursley I."/>
            <person name="Horton D.L."/>
            <person name="Alikhan N.F."/>
            <person name="Baker D."/>
            <person name="Gharbi K."/>
            <person name="Hall N."/>
            <person name="Watson M."/>
            <person name="Adriaenssens E.M."/>
            <person name="Foster-Nyarko E."/>
            <person name="Jarju S."/>
            <person name="Secka A."/>
            <person name="Antonio M."/>
            <person name="Oren A."/>
            <person name="Chaudhuri R.R."/>
            <person name="La Ragione R."/>
            <person name="Hildebrand F."/>
            <person name="Pallen M.J."/>
        </authorList>
    </citation>
    <scope>NUCLEOTIDE SEQUENCE</scope>
    <source>
        <strain evidence="3">ChiSxjej5B17-1746</strain>
    </source>
</reference>
<organism evidence="3 4">
    <name type="scientific">Candidatus Bilophila faecipullorum</name>
    <dbReference type="NCBI Taxonomy" id="2838482"/>
    <lineage>
        <taxon>Bacteria</taxon>
        <taxon>Pseudomonadati</taxon>
        <taxon>Thermodesulfobacteriota</taxon>
        <taxon>Desulfovibrionia</taxon>
        <taxon>Desulfovibrionales</taxon>
        <taxon>Desulfovibrionaceae</taxon>
        <taxon>Bilophila</taxon>
    </lineage>
</organism>
<sequence>MRALCNVLLITLLLSLTGCADLDIPNPFETKTSDGSEIYFDQFPDVPLPRDMSVDVSRSLISVAQDGTKTGLVTVEGRVDKPSLANAMISNMHRQGWNLRGAVIGTKTIHLYEKGERYAVIYYYDQTTTAAMEIWVMTRLADGVLPTIGGSTTGAGGLGSAGGSSTPSFYLTPDANASGSSAGGVHQQGLSQ</sequence>
<dbReference type="PROSITE" id="PS51257">
    <property type="entry name" value="PROKAR_LIPOPROTEIN"/>
    <property type="match status" value="1"/>
</dbReference>
<evidence type="ECO:0008006" key="5">
    <source>
        <dbReference type="Google" id="ProtNLM"/>
    </source>
</evidence>
<protein>
    <recommendedName>
        <fullName evidence="5">Lipoprotein</fullName>
    </recommendedName>
</protein>
<accession>A0A9D1R2H8</accession>